<protein>
    <submittedName>
        <fullName evidence="11">Response regulator</fullName>
    </submittedName>
</protein>
<dbReference type="InterPro" id="IPR048714">
    <property type="entry name" value="DpiA-like_HTH"/>
</dbReference>
<proteinExistence type="predicted"/>
<evidence type="ECO:0000259" key="10">
    <source>
        <dbReference type="PROSITE" id="PS50110"/>
    </source>
</evidence>
<dbReference type="PANTHER" id="PTHR45526:SF6">
    <property type="entry name" value="TRANSCRIPTIONAL REGULATORY PROTEIN CITT"/>
    <property type="match status" value="1"/>
</dbReference>
<evidence type="ECO:0000313" key="11">
    <source>
        <dbReference type="EMBL" id="MFD2706436.1"/>
    </source>
</evidence>
<keyword evidence="4" id="KW-0902">Two-component regulatory system</keyword>
<keyword evidence="3 9" id="KW-0597">Phosphoprotein</keyword>
<dbReference type="InterPro" id="IPR051271">
    <property type="entry name" value="2C-system_Tx_regulators"/>
</dbReference>
<evidence type="ECO:0000256" key="4">
    <source>
        <dbReference type="ARBA" id="ARBA00023012"/>
    </source>
</evidence>
<evidence type="ECO:0000256" key="5">
    <source>
        <dbReference type="ARBA" id="ARBA00023015"/>
    </source>
</evidence>
<evidence type="ECO:0000256" key="1">
    <source>
        <dbReference type="ARBA" id="ARBA00004496"/>
    </source>
</evidence>
<dbReference type="InterPro" id="IPR001789">
    <property type="entry name" value="Sig_transdc_resp-reg_receiver"/>
</dbReference>
<keyword evidence="8" id="KW-0804">Transcription</keyword>
<keyword evidence="7" id="KW-0010">Activator</keyword>
<keyword evidence="5" id="KW-0805">Transcription regulation</keyword>
<feature type="domain" description="Response regulatory" evidence="10">
    <location>
        <begin position="3"/>
        <end position="119"/>
    </location>
</feature>
<feature type="modified residue" description="4-aspartylphosphate" evidence="9">
    <location>
        <position position="54"/>
    </location>
</feature>
<dbReference type="PANTHER" id="PTHR45526">
    <property type="entry name" value="TRANSCRIPTIONAL REGULATORY PROTEIN DPIA"/>
    <property type="match status" value="1"/>
</dbReference>
<evidence type="ECO:0000256" key="6">
    <source>
        <dbReference type="ARBA" id="ARBA00023125"/>
    </source>
</evidence>
<comment type="caution">
    <text evidence="11">The sequence shown here is derived from an EMBL/GenBank/DDBJ whole genome shotgun (WGS) entry which is preliminary data.</text>
</comment>
<evidence type="ECO:0000256" key="9">
    <source>
        <dbReference type="PROSITE-ProRule" id="PRU00169"/>
    </source>
</evidence>
<keyword evidence="12" id="KW-1185">Reference proteome</keyword>
<dbReference type="InterPro" id="IPR024187">
    <property type="entry name" value="Sig_transdc_resp-reg_cit/mal"/>
</dbReference>
<dbReference type="InterPro" id="IPR011006">
    <property type="entry name" value="CheY-like_superfamily"/>
</dbReference>
<evidence type="ECO:0000256" key="2">
    <source>
        <dbReference type="ARBA" id="ARBA00022490"/>
    </source>
</evidence>
<reference evidence="12" key="1">
    <citation type="journal article" date="2019" name="Int. J. Syst. Evol. Microbiol.">
        <title>The Global Catalogue of Microorganisms (GCM) 10K type strain sequencing project: providing services to taxonomists for standard genome sequencing and annotation.</title>
        <authorList>
            <consortium name="The Broad Institute Genomics Platform"/>
            <consortium name="The Broad Institute Genome Sequencing Center for Infectious Disease"/>
            <person name="Wu L."/>
            <person name="Ma J."/>
        </authorList>
    </citation>
    <scope>NUCLEOTIDE SEQUENCE [LARGE SCALE GENOMIC DNA]</scope>
    <source>
        <strain evidence="12">KCTC 33792</strain>
    </source>
</reference>
<dbReference type="Proteomes" id="UP001597520">
    <property type="component" value="Unassembled WGS sequence"/>
</dbReference>
<name>A0ABW5T374_9BACI</name>
<dbReference type="PROSITE" id="PS50110">
    <property type="entry name" value="RESPONSE_REGULATORY"/>
    <property type="match status" value="1"/>
</dbReference>
<sequence length="231" mass="26371">MIRTAVAEDDFRIASIHQELVERVDGFECNHRALNAKETMEILEQHPVDLLLLDIFMPDELGTNLFSRIRENFPEIDIIIISASSSATHVQKSLRYGVFDYIVKPVSLERLEQTLQKYLAFRGRLSEAGEMTQSHIDQLTSHRPPDPPLEKVEVNPEEQLPKGVDPLTLQSVREKIKNMESGVTAEEMGTFLGASRTTARRYLEYLISAEEAEAKPIYGIVGRPERKYFQK</sequence>
<dbReference type="SMART" id="SM00448">
    <property type="entry name" value="REC"/>
    <property type="match status" value="1"/>
</dbReference>
<dbReference type="RefSeq" id="WP_380713756.1">
    <property type="nucleotide sequence ID" value="NZ_JBHUML010000005.1"/>
</dbReference>
<organism evidence="11 12">
    <name type="scientific">Salibacterium lacus</name>
    <dbReference type="NCBI Taxonomy" id="1898109"/>
    <lineage>
        <taxon>Bacteria</taxon>
        <taxon>Bacillati</taxon>
        <taxon>Bacillota</taxon>
        <taxon>Bacilli</taxon>
        <taxon>Bacillales</taxon>
        <taxon>Bacillaceae</taxon>
    </lineage>
</organism>
<dbReference type="SUPFAM" id="SSF52172">
    <property type="entry name" value="CheY-like"/>
    <property type="match status" value="1"/>
</dbReference>
<evidence type="ECO:0000256" key="7">
    <source>
        <dbReference type="ARBA" id="ARBA00023159"/>
    </source>
</evidence>
<dbReference type="Pfam" id="PF00072">
    <property type="entry name" value="Response_reg"/>
    <property type="match status" value="1"/>
</dbReference>
<comment type="subcellular location">
    <subcellularLocation>
        <location evidence="1">Cytoplasm</location>
    </subcellularLocation>
</comment>
<evidence type="ECO:0000256" key="8">
    <source>
        <dbReference type="ARBA" id="ARBA00023163"/>
    </source>
</evidence>
<accession>A0ABW5T374</accession>
<keyword evidence="6" id="KW-0238">DNA-binding</keyword>
<gene>
    <name evidence="11" type="ORF">ACFSUB_13290</name>
</gene>
<dbReference type="Gene3D" id="3.40.50.2300">
    <property type="match status" value="1"/>
</dbReference>
<evidence type="ECO:0000313" key="12">
    <source>
        <dbReference type="Proteomes" id="UP001597520"/>
    </source>
</evidence>
<keyword evidence="2" id="KW-0963">Cytoplasm</keyword>
<dbReference type="Pfam" id="PF20714">
    <property type="entry name" value="HTH_64"/>
    <property type="match status" value="1"/>
</dbReference>
<dbReference type="PIRSF" id="PIRSF006171">
    <property type="entry name" value="RR_citrat_malat"/>
    <property type="match status" value="1"/>
</dbReference>
<dbReference type="EMBL" id="JBHUML010000005">
    <property type="protein sequence ID" value="MFD2706436.1"/>
    <property type="molecule type" value="Genomic_DNA"/>
</dbReference>
<evidence type="ECO:0000256" key="3">
    <source>
        <dbReference type="ARBA" id="ARBA00022553"/>
    </source>
</evidence>